<protein>
    <recommendedName>
        <fullName evidence="9 10">Polyprenol-phosphate-mannose--protein mannosyltransferase</fullName>
        <ecNumber evidence="10">2.4.1.-</ecNumber>
    </recommendedName>
</protein>
<dbReference type="EC" id="2.4.1.-" evidence="10"/>
<dbReference type="OrthoDB" id="9776737at2"/>
<comment type="pathway">
    <text evidence="2 10">Protein modification; protein glycosylation.</text>
</comment>
<dbReference type="InterPro" id="IPR003342">
    <property type="entry name" value="ArnT-like_N"/>
</dbReference>
<evidence type="ECO:0000256" key="2">
    <source>
        <dbReference type="ARBA" id="ARBA00004922"/>
    </source>
</evidence>
<feature type="transmembrane region" description="Helical" evidence="10">
    <location>
        <begin position="497"/>
        <end position="519"/>
    </location>
</feature>
<evidence type="ECO:0000256" key="5">
    <source>
        <dbReference type="ARBA" id="ARBA00022679"/>
    </source>
</evidence>
<evidence type="ECO:0000313" key="15">
    <source>
        <dbReference type="Proteomes" id="UP000315677"/>
    </source>
</evidence>
<feature type="transmembrane region" description="Helical" evidence="10">
    <location>
        <begin position="56"/>
        <end position="76"/>
    </location>
</feature>
<dbReference type="PANTHER" id="PTHR10050">
    <property type="entry name" value="DOLICHYL-PHOSPHATE-MANNOSE--PROTEIN MANNOSYLTRANSFERASE"/>
    <property type="match status" value="1"/>
</dbReference>
<feature type="transmembrane region" description="Helical" evidence="10">
    <location>
        <begin position="189"/>
        <end position="207"/>
    </location>
</feature>
<dbReference type="Pfam" id="PF02366">
    <property type="entry name" value="PMT"/>
    <property type="match status" value="1"/>
</dbReference>
<dbReference type="Pfam" id="PF16192">
    <property type="entry name" value="PMT_4TMC"/>
    <property type="match status" value="1"/>
</dbReference>
<comment type="function">
    <text evidence="10">Protein O-mannosyltransferase that catalyzes the transfer of a single mannose residue from a polyprenol phospho-mannosyl lipidic donor to the hydroxyl group of selected serine and threonine residues in acceptor proteins.</text>
</comment>
<feature type="transmembrane region" description="Helical" evidence="10">
    <location>
        <begin position="165"/>
        <end position="183"/>
    </location>
</feature>
<dbReference type="GO" id="GO:0005886">
    <property type="term" value="C:plasma membrane"/>
    <property type="evidence" value="ECO:0007669"/>
    <property type="project" value="UniProtKB-SubCell"/>
</dbReference>
<evidence type="ECO:0000256" key="11">
    <source>
        <dbReference type="SAM" id="MobiDB-lite"/>
    </source>
</evidence>
<keyword evidence="6 10" id="KW-0812">Transmembrane</keyword>
<evidence type="ECO:0000256" key="3">
    <source>
        <dbReference type="ARBA" id="ARBA00007222"/>
    </source>
</evidence>
<evidence type="ECO:0000256" key="1">
    <source>
        <dbReference type="ARBA" id="ARBA00004127"/>
    </source>
</evidence>
<reference evidence="14 15" key="1">
    <citation type="submission" date="2019-06" db="EMBL/GenBank/DDBJ databases">
        <title>Sequencing the genomes of 1000 actinobacteria strains.</title>
        <authorList>
            <person name="Klenk H.-P."/>
        </authorList>
    </citation>
    <scope>NUCLEOTIDE SEQUENCE [LARGE SCALE GENOMIC DNA]</scope>
    <source>
        <strain evidence="14 15">DSM 45301</strain>
    </source>
</reference>
<sequence>MATRTADGSPPGPATPAGGQDPPATGVRPLGPVPVHRPRPLDPTAVLGPPPPTDRLRGWVVTVVLALVAGAVRFTGLGRPTDAGTPIFDEKHYVPQAWQILRNGGVEDNPGYELVVHPPLGKQLIALGEMLFGYDGFGWRAASALAGVLTVLLVVRVARRLTRSTLLGGLAGVLLICDGMSHVQSRMGMLDSFSAFFVLAAFAALLCDRDDVRARMALVVTEGRVDDSPYGPRLGVRWWRLLAGALLGWGCAVKWSGSYWVAAFALLVVIWDLSARRAAGVRRPWVGTLRRDLPPALWALALVPVLAYLSAWWGWFRSETATDRYVVGTEVGADGPWSWMPDALRSLWYYSSKVLEFHSGLTTGSSGAHPWESKPWTWPMGLRPMLYHYASGEQVSGCGTTECVSAVMLIGTPALWWPALVVLAFALWRLLTRFDWRYGAVLLAYAAGILPWFANLERQMYYFYMAPVAPFLVLATVLVMGEILGPAAAGKERRQTGLLVVGLWTGAAVANFLWLWPILVGAPITPEMWDAQLWLPSWRA</sequence>
<evidence type="ECO:0000256" key="7">
    <source>
        <dbReference type="ARBA" id="ARBA00022989"/>
    </source>
</evidence>
<feature type="transmembrane region" description="Helical" evidence="10">
    <location>
        <begin position="296"/>
        <end position="315"/>
    </location>
</feature>
<gene>
    <name evidence="14" type="ORF">FB558_6187</name>
</gene>
<keyword evidence="10" id="KW-1003">Cell membrane</keyword>
<feature type="transmembrane region" description="Helical" evidence="10">
    <location>
        <begin position="438"/>
        <end position="455"/>
    </location>
</feature>
<comment type="caution">
    <text evidence="14">The sequence shown here is derived from an EMBL/GenBank/DDBJ whole genome shotgun (WGS) entry which is preliminary data.</text>
</comment>
<feature type="transmembrane region" description="Helical" evidence="10">
    <location>
        <begin position="461"/>
        <end position="485"/>
    </location>
</feature>
<organism evidence="14 15">
    <name type="scientific">Pseudonocardia kunmingensis</name>
    <dbReference type="NCBI Taxonomy" id="630975"/>
    <lineage>
        <taxon>Bacteria</taxon>
        <taxon>Bacillati</taxon>
        <taxon>Actinomycetota</taxon>
        <taxon>Actinomycetes</taxon>
        <taxon>Pseudonocardiales</taxon>
        <taxon>Pseudonocardiaceae</taxon>
        <taxon>Pseudonocardia</taxon>
    </lineage>
</organism>
<dbReference type="AlphaFoldDB" id="A0A543D9F9"/>
<dbReference type="Proteomes" id="UP000315677">
    <property type="component" value="Unassembled WGS sequence"/>
</dbReference>
<proteinExistence type="inferred from homology"/>
<dbReference type="PANTHER" id="PTHR10050:SF46">
    <property type="entry name" value="PROTEIN O-MANNOSYL-TRANSFERASE 2"/>
    <property type="match status" value="1"/>
</dbReference>
<keyword evidence="7 10" id="KW-1133">Transmembrane helix</keyword>
<dbReference type="EMBL" id="VFPA01000004">
    <property type="protein sequence ID" value="TQM05962.1"/>
    <property type="molecule type" value="Genomic_DNA"/>
</dbReference>
<comment type="subcellular location">
    <subcellularLocation>
        <location evidence="10">Cell membrane</location>
    </subcellularLocation>
    <subcellularLocation>
        <location evidence="1">Endomembrane system</location>
        <topology evidence="1">Multi-pass membrane protein</topology>
    </subcellularLocation>
</comment>
<evidence type="ECO:0000259" key="12">
    <source>
        <dbReference type="Pfam" id="PF02366"/>
    </source>
</evidence>
<evidence type="ECO:0000259" key="13">
    <source>
        <dbReference type="Pfam" id="PF16192"/>
    </source>
</evidence>
<feature type="transmembrane region" description="Helical" evidence="10">
    <location>
        <begin position="258"/>
        <end position="275"/>
    </location>
</feature>
<evidence type="ECO:0000256" key="9">
    <source>
        <dbReference type="ARBA" id="ARBA00093617"/>
    </source>
</evidence>
<dbReference type="UniPathway" id="UPA00378"/>
<keyword evidence="15" id="KW-1185">Reference proteome</keyword>
<evidence type="ECO:0000256" key="10">
    <source>
        <dbReference type="RuleBase" id="RU367007"/>
    </source>
</evidence>
<evidence type="ECO:0000256" key="6">
    <source>
        <dbReference type="ARBA" id="ARBA00022692"/>
    </source>
</evidence>
<accession>A0A543D9F9</accession>
<keyword evidence="5 10" id="KW-0808">Transferase</keyword>
<dbReference type="RefSeq" id="WP_142059546.1">
    <property type="nucleotide sequence ID" value="NZ_VFPA01000004.1"/>
</dbReference>
<feature type="region of interest" description="Disordered" evidence="11">
    <location>
        <begin position="1"/>
        <end position="51"/>
    </location>
</feature>
<evidence type="ECO:0000256" key="8">
    <source>
        <dbReference type="ARBA" id="ARBA00023136"/>
    </source>
</evidence>
<keyword evidence="4 10" id="KW-0328">Glycosyltransferase</keyword>
<feature type="transmembrane region" description="Helical" evidence="10">
    <location>
        <begin position="414"/>
        <end position="431"/>
    </location>
</feature>
<feature type="domain" description="Protein O-mannosyl-transferase C-terminal four TM" evidence="13">
    <location>
        <begin position="345"/>
        <end position="538"/>
    </location>
</feature>
<dbReference type="GO" id="GO:0004169">
    <property type="term" value="F:dolichyl-phosphate-mannose-protein mannosyltransferase activity"/>
    <property type="evidence" value="ECO:0007669"/>
    <property type="project" value="UniProtKB-UniRule"/>
</dbReference>
<feature type="compositionally biased region" description="Low complexity" evidence="11">
    <location>
        <begin position="1"/>
        <end position="26"/>
    </location>
</feature>
<dbReference type="InterPro" id="IPR027005">
    <property type="entry name" value="PMT-like"/>
</dbReference>
<feature type="transmembrane region" description="Helical" evidence="10">
    <location>
        <begin position="137"/>
        <end position="158"/>
    </location>
</feature>
<dbReference type="InterPro" id="IPR032421">
    <property type="entry name" value="PMT_4TMC"/>
</dbReference>
<name>A0A543D9F9_9PSEU</name>
<comment type="similarity">
    <text evidence="3 10">Belongs to the glycosyltransferase 39 family.</text>
</comment>
<keyword evidence="8 10" id="KW-0472">Membrane</keyword>
<dbReference type="GO" id="GO:0012505">
    <property type="term" value="C:endomembrane system"/>
    <property type="evidence" value="ECO:0007669"/>
    <property type="project" value="UniProtKB-SubCell"/>
</dbReference>
<evidence type="ECO:0000313" key="14">
    <source>
        <dbReference type="EMBL" id="TQM05962.1"/>
    </source>
</evidence>
<evidence type="ECO:0000256" key="4">
    <source>
        <dbReference type="ARBA" id="ARBA00022676"/>
    </source>
</evidence>
<feature type="domain" description="ArnT-like N-terminal" evidence="12">
    <location>
        <begin position="137"/>
        <end position="276"/>
    </location>
</feature>